<dbReference type="InterPro" id="IPR025388">
    <property type="entry name" value="Alginate_export_dom"/>
</dbReference>
<keyword evidence="3" id="KW-1185">Reference proteome</keyword>
<dbReference type="EMBL" id="LWBP01000123">
    <property type="protein sequence ID" value="OQP62269.1"/>
    <property type="molecule type" value="Genomic_DNA"/>
</dbReference>
<comment type="caution">
    <text evidence="2">The sequence shown here is derived from an EMBL/GenBank/DDBJ whole genome shotgun (WGS) entry which is preliminary data.</text>
</comment>
<accession>A0A1V9FV73</accession>
<dbReference type="Gene3D" id="2.40.160.100">
    <property type="match status" value="1"/>
</dbReference>
<gene>
    <name evidence="2" type="ORF">A4R26_18535</name>
</gene>
<dbReference type="RefSeq" id="WP_081164060.1">
    <property type="nucleotide sequence ID" value="NZ_LWBP01000123.1"/>
</dbReference>
<dbReference type="OrthoDB" id="311329at2"/>
<protein>
    <recommendedName>
        <fullName evidence="1">Alginate export domain-containing protein</fullName>
    </recommendedName>
</protein>
<name>A0A1V9FV73_9BACT</name>
<dbReference type="STRING" id="550983.A4R26_18535"/>
<proteinExistence type="predicted"/>
<sequence length="456" mass="52165">MKWRLMLLLLSIGAGGNCQQLPEFKPLRYDENYSILKNDSVSTFLRKLKYTALSANRNNYISFGGEARLQYLHYKNDLWSDAPEATHGEVLNRYLLHADVHVGKHFRTFAQLQSSLAFSMEESGPLDDNSLELHQGFIEVKSFLNGNGELAARIGRQEFQYGSQRLVSAREGPNNRQSFDGLKLIYKKHDLQANLFYSHYVGTRKGFFNDRPSGNTRFWGAYIVKNGIPVIGNIDLYCLGLLKRKTAFDEGVGRELRHTAGTRIWTTSNDWKYDFEAAYQFGKFGKYKINAYTASINTSYTFRKIKWLPEIRFKTEVISGNKKYDDNYLQTFNPLFPRGGYFGLAALIGPANLIGIHPSVLFTPLAGIHVSLDYDKMWRYSIDDGIYAPGNLLTYTGRNTADKHIGDQYTITFEYALNRYFVFSTVFLWFHAGNYIKEVAPGKNVFFIGITSGVRF</sequence>
<organism evidence="2 3">
    <name type="scientific">Niastella populi</name>
    <dbReference type="NCBI Taxonomy" id="550983"/>
    <lineage>
        <taxon>Bacteria</taxon>
        <taxon>Pseudomonadati</taxon>
        <taxon>Bacteroidota</taxon>
        <taxon>Chitinophagia</taxon>
        <taxon>Chitinophagales</taxon>
        <taxon>Chitinophagaceae</taxon>
        <taxon>Niastella</taxon>
    </lineage>
</organism>
<feature type="domain" description="Alginate export" evidence="1">
    <location>
        <begin position="60"/>
        <end position="438"/>
    </location>
</feature>
<evidence type="ECO:0000259" key="1">
    <source>
        <dbReference type="Pfam" id="PF13372"/>
    </source>
</evidence>
<dbReference type="Pfam" id="PF13372">
    <property type="entry name" value="Alginate_exp"/>
    <property type="match status" value="1"/>
</dbReference>
<evidence type="ECO:0000313" key="3">
    <source>
        <dbReference type="Proteomes" id="UP000192276"/>
    </source>
</evidence>
<dbReference type="AlphaFoldDB" id="A0A1V9FV73"/>
<dbReference type="Proteomes" id="UP000192276">
    <property type="component" value="Unassembled WGS sequence"/>
</dbReference>
<reference evidence="3" key="1">
    <citation type="submission" date="2016-04" db="EMBL/GenBank/DDBJ databases">
        <authorList>
            <person name="Chen L."/>
            <person name="Zhuang W."/>
            <person name="Wang G."/>
        </authorList>
    </citation>
    <scope>NUCLEOTIDE SEQUENCE [LARGE SCALE GENOMIC DNA]</scope>
    <source>
        <strain evidence="3">208</strain>
    </source>
</reference>
<evidence type="ECO:0000313" key="2">
    <source>
        <dbReference type="EMBL" id="OQP62269.1"/>
    </source>
</evidence>
<dbReference type="InterPro" id="IPR053728">
    <property type="entry name" value="Alginate_Permeability_Chnl"/>
</dbReference>